<dbReference type="EMBL" id="CAJVCE010000005">
    <property type="protein sequence ID" value="CAG7636045.1"/>
    <property type="molecule type" value="Genomic_DNA"/>
</dbReference>
<keyword evidence="1" id="KW-0813">Transport</keyword>
<dbReference type="InterPro" id="IPR051782">
    <property type="entry name" value="ABC_Transporter_VariousFunc"/>
</dbReference>
<dbReference type="InterPro" id="IPR003593">
    <property type="entry name" value="AAA+_ATPase"/>
</dbReference>
<dbReference type="RefSeq" id="WP_218098542.1">
    <property type="nucleotide sequence ID" value="NZ_CAJVCE010000005.1"/>
</dbReference>
<sequence length="306" mass="34996">MNAYEVVLQGVEKSFETFHFGPFDLNIEPGVCTAFVGPNGSGKTTLFEMLLNICRPDQGKITLFGSEYEQHDVDIKRRIGYVPDRSFIEESSSRIEELADFHNHWFPAWSKDKWNELSERFELNPKAKANSLSKGMKRRLAFCLAIAQQPDLLILDEPSSGFDPYIWRIMLDVIREFMNSGEKNVLIATHTIEEVRRLADYVAFLYGGKLLDYKEKDAMLDEWKALWIESMDPDRLKLPGVVECEQGALTRFVTRNAALTEEALQAAGIPVIKRQSLELDEILHHMIAEKKHKEQAAKSRKGAENT</sequence>
<dbReference type="PROSITE" id="PS00211">
    <property type="entry name" value="ABC_TRANSPORTER_1"/>
    <property type="match status" value="1"/>
</dbReference>
<dbReference type="CDD" id="cd03230">
    <property type="entry name" value="ABC_DR_subfamily_A"/>
    <property type="match status" value="1"/>
</dbReference>
<keyword evidence="3 5" id="KW-0067">ATP-binding</keyword>
<feature type="domain" description="ABC transporter" evidence="4">
    <location>
        <begin position="1"/>
        <end position="232"/>
    </location>
</feature>
<dbReference type="SMART" id="SM00382">
    <property type="entry name" value="AAA"/>
    <property type="match status" value="1"/>
</dbReference>
<evidence type="ECO:0000313" key="5">
    <source>
        <dbReference type="EMBL" id="CAG7636045.1"/>
    </source>
</evidence>
<keyword evidence="6" id="KW-1185">Reference proteome</keyword>
<dbReference type="Pfam" id="PF00005">
    <property type="entry name" value="ABC_tran"/>
    <property type="match status" value="1"/>
</dbReference>
<proteinExistence type="predicted"/>
<evidence type="ECO:0000256" key="1">
    <source>
        <dbReference type="ARBA" id="ARBA00022448"/>
    </source>
</evidence>
<comment type="caution">
    <text evidence="5">The sequence shown here is derived from an EMBL/GenBank/DDBJ whole genome shotgun (WGS) entry which is preliminary data.</text>
</comment>
<dbReference type="InterPro" id="IPR017871">
    <property type="entry name" value="ABC_transporter-like_CS"/>
</dbReference>
<dbReference type="GO" id="GO:0005524">
    <property type="term" value="F:ATP binding"/>
    <property type="evidence" value="ECO:0007669"/>
    <property type="project" value="UniProtKB-KW"/>
</dbReference>
<dbReference type="Proteomes" id="UP000730618">
    <property type="component" value="Unassembled WGS sequence"/>
</dbReference>
<evidence type="ECO:0000256" key="3">
    <source>
        <dbReference type="ARBA" id="ARBA00022840"/>
    </source>
</evidence>
<dbReference type="PANTHER" id="PTHR42939">
    <property type="entry name" value="ABC TRANSPORTER ATP-BINDING PROTEIN ALBC-RELATED"/>
    <property type="match status" value="1"/>
</dbReference>
<protein>
    <submittedName>
        <fullName evidence="5">Multidrug efflux system ATP-binding protein</fullName>
    </submittedName>
</protein>
<dbReference type="PANTHER" id="PTHR42939:SF3">
    <property type="entry name" value="ABC TRANSPORTER ATP-BINDING COMPONENT"/>
    <property type="match status" value="1"/>
</dbReference>
<evidence type="ECO:0000256" key="2">
    <source>
        <dbReference type="ARBA" id="ARBA00022741"/>
    </source>
</evidence>
<reference evidence="5 6" key="1">
    <citation type="submission" date="2021-06" db="EMBL/GenBank/DDBJ databases">
        <authorList>
            <person name="Criscuolo A."/>
        </authorList>
    </citation>
    <scope>NUCLEOTIDE SEQUENCE [LARGE SCALE GENOMIC DNA]</scope>
    <source>
        <strain evidence="6">CIP 111802</strain>
    </source>
</reference>
<evidence type="ECO:0000313" key="6">
    <source>
        <dbReference type="Proteomes" id="UP000730618"/>
    </source>
</evidence>
<dbReference type="PROSITE" id="PS50893">
    <property type="entry name" value="ABC_TRANSPORTER_2"/>
    <property type="match status" value="1"/>
</dbReference>
<evidence type="ECO:0000259" key="4">
    <source>
        <dbReference type="PROSITE" id="PS50893"/>
    </source>
</evidence>
<name>A0ABM8VFU3_9BACL</name>
<accession>A0ABM8VFU3</accession>
<gene>
    <name evidence="5" type="ORF">PAECIP111802_02210</name>
</gene>
<organism evidence="5 6">
    <name type="scientific">Paenibacillus allorhizosphaerae</name>
    <dbReference type="NCBI Taxonomy" id="2849866"/>
    <lineage>
        <taxon>Bacteria</taxon>
        <taxon>Bacillati</taxon>
        <taxon>Bacillota</taxon>
        <taxon>Bacilli</taxon>
        <taxon>Bacillales</taxon>
        <taxon>Paenibacillaceae</taxon>
        <taxon>Paenibacillus</taxon>
    </lineage>
</organism>
<keyword evidence="2" id="KW-0547">Nucleotide-binding</keyword>
<dbReference type="InterPro" id="IPR003439">
    <property type="entry name" value="ABC_transporter-like_ATP-bd"/>
</dbReference>